<dbReference type="EMBL" id="JABKKJ010000005">
    <property type="protein sequence ID" value="NPE24900.1"/>
    <property type="molecule type" value="Genomic_DNA"/>
</dbReference>
<comment type="similarity">
    <text evidence="3">Belongs to the glycosyl hydrolase 5 (cellulase A) family.</text>
</comment>
<dbReference type="Pfam" id="PF00150">
    <property type="entry name" value="Cellulase"/>
    <property type="match status" value="1"/>
</dbReference>
<accession>A0ABX2B3T8</accession>
<dbReference type="InterPro" id="IPR017853">
    <property type="entry name" value="GH"/>
</dbReference>
<keyword evidence="6" id="KW-1185">Reference proteome</keyword>
<dbReference type="PANTHER" id="PTHR34142:SF1">
    <property type="entry name" value="GLYCOSIDE HYDROLASE FAMILY 5 DOMAIN-CONTAINING PROTEIN"/>
    <property type="match status" value="1"/>
</dbReference>
<organism evidence="5 6">
    <name type="scientific">Xylanibacter caecicola</name>
    <dbReference type="NCBI Taxonomy" id="2736294"/>
    <lineage>
        <taxon>Bacteria</taxon>
        <taxon>Pseudomonadati</taxon>
        <taxon>Bacteroidota</taxon>
        <taxon>Bacteroidia</taxon>
        <taxon>Bacteroidales</taxon>
        <taxon>Prevotellaceae</taxon>
        <taxon>Xylanibacter</taxon>
    </lineage>
</organism>
<protein>
    <submittedName>
        <fullName evidence="5">Glycoside hydrolase family 5 protein</fullName>
    </submittedName>
</protein>
<dbReference type="SUPFAM" id="SSF51445">
    <property type="entry name" value="(Trans)glycosidases"/>
    <property type="match status" value="1"/>
</dbReference>
<gene>
    <name evidence="5" type="ORF">HPS54_05105</name>
</gene>
<evidence type="ECO:0000256" key="2">
    <source>
        <dbReference type="ARBA" id="ARBA00023295"/>
    </source>
</evidence>
<dbReference type="Proteomes" id="UP000820977">
    <property type="component" value="Unassembled WGS sequence"/>
</dbReference>
<comment type="caution">
    <text evidence="5">The sequence shown here is derived from an EMBL/GenBank/DDBJ whole genome shotgun (WGS) entry which is preliminary data.</text>
</comment>
<evidence type="ECO:0000256" key="1">
    <source>
        <dbReference type="ARBA" id="ARBA00022801"/>
    </source>
</evidence>
<dbReference type="InterPro" id="IPR001547">
    <property type="entry name" value="Glyco_hydro_5"/>
</dbReference>
<keyword evidence="1 3" id="KW-0378">Hydrolase</keyword>
<evidence type="ECO:0000259" key="4">
    <source>
        <dbReference type="Pfam" id="PF00150"/>
    </source>
</evidence>
<keyword evidence="2 3" id="KW-0326">Glycosidase</keyword>
<evidence type="ECO:0000313" key="5">
    <source>
        <dbReference type="EMBL" id="NPE24900.1"/>
    </source>
</evidence>
<reference evidence="5 6" key="1">
    <citation type="submission" date="2020-05" db="EMBL/GenBank/DDBJ databases">
        <title>Distinct polysaccharide utilization as determinants for interspecies competition between intestinal Prevotella spp.</title>
        <authorList>
            <person name="Galvez E.J.C."/>
            <person name="Iljazovic A."/>
            <person name="Strowig T."/>
        </authorList>
    </citation>
    <scope>NUCLEOTIDE SEQUENCE [LARGE SCALE GENOMIC DNA]</scope>
    <source>
        <strain evidence="5 6">PCHR</strain>
    </source>
</reference>
<feature type="domain" description="Glycoside hydrolase family 5" evidence="4">
    <location>
        <begin position="27"/>
        <end position="291"/>
    </location>
</feature>
<dbReference type="Gene3D" id="3.20.20.80">
    <property type="entry name" value="Glycosidases"/>
    <property type="match status" value="1"/>
</dbReference>
<sequence length="367" mass="41791">MMFGLNESGGEFAGVYPGVDGTHYGYPNYDDLAYARRKGFGIIRLPFRWERVQRPLGSASLIKSETDKIKKVLDWASELGLKVVFDMHNFGRYCTYCNGYSSADNVYSVIGESSCTLDQFCDVWRMLAREFKDYECIWGYEIMNEPYAMLSSMPWFNIAQAAIYAIREEDMSTPIVVDGDQFATARNWVYYSDNLRNLNDPADNLIFSAHCYFDKDSSGEYKDSYENSGANAQTGVTRVKPFVDWCNKYGKRGYIGEYGIPDDDSRWNTVLDNTLAYLQENGMGGTYWSAGHRWGDYKLAVHPTNNYTKDRPQMSVLVKYQSVGAGIVQIERSDASVSPDAWYTLQGIKVENPGRGIFIHKGRKIVR</sequence>
<evidence type="ECO:0000256" key="3">
    <source>
        <dbReference type="RuleBase" id="RU361153"/>
    </source>
</evidence>
<evidence type="ECO:0000313" key="6">
    <source>
        <dbReference type="Proteomes" id="UP000820977"/>
    </source>
</evidence>
<proteinExistence type="inferred from homology"/>
<dbReference type="GO" id="GO:0016787">
    <property type="term" value="F:hydrolase activity"/>
    <property type="evidence" value="ECO:0007669"/>
    <property type="project" value="UniProtKB-KW"/>
</dbReference>
<dbReference type="PANTHER" id="PTHR34142">
    <property type="entry name" value="ENDO-BETA-1,4-GLUCANASE A"/>
    <property type="match status" value="1"/>
</dbReference>
<name>A0ABX2B3T8_9BACT</name>